<dbReference type="AlphaFoldDB" id="A0A7C8HFH8"/>
<reference evidence="1 2" key="1">
    <citation type="submission" date="2019-12" db="EMBL/GenBank/DDBJ databases">
        <title>Defluviitalea raffinosedens, isolated from a biogas fermenter, genome sequencing and characterization.</title>
        <authorList>
            <person name="Rettenmaier R."/>
            <person name="Schneider M."/>
            <person name="Neuhaus K."/>
            <person name="Liebl W."/>
            <person name="Zverlov V."/>
        </authorList>
    </citation>
    <scope>NUCLEOTIDE SEQUENCE [LARGE SCALE GENOMIC DNA]</scope>
    <source>
        <strain evidence="1 2">249c-K6</strain>
    </source>
</reference>
<comment type="caution">
    <text evidence="1">The sequence shown here is derived from an EMBL/GenBank/DDBJ whole genome shotgun (WGS) entry which is preliminary data.</text>
</comment>
<name>A0A7C8HFH8_9FIRM</name>
<evidence type="ECO:0000313" key="1">
    <source>
        <dbReference type="EMBL" id="KAE9636074.1"/>
    </source>
</evidence>
<evidence type="ECO:0000313" key="2">
    <source>
        <dbReference type="Proteomes" id="UP000483018"/>
    </source>
</evidence>
<dbReference type="NCBIfam" id="TIGR02855">
    <property type="entry name" value="spore_yabG"/>
    <property type="match status" value="1"/>
</dbReference>
<dbReference type="Pfam" id="PF05582">
    <property type="entry name" value="Peptidase_U57"/>
    <property type="match status" value="1"/>
</dbReference>
<dbReference type="RefSeq" id="WP_158739328.1">
    <property type="nucleotide sequence ID" value="NZ_JAFBEP010000003.1"/>
</dbReference>
<dbReference type="OrthoDB" id="9785306at2"/>
<keyword evidence="2" id="KW-1185">Reference proteome</keyword>
<protein>
    <submittedName>
        <fullName evidence="1">Sporulation peptidase YabG</fullName>
    </submittedName>
</protein>
<sequence>MLKVGDIVVRKSYGGDMYFRITEITPYGMVKLVGLSYRVLADAPWQDLQKVYYGAPNPYHEMALLQAEKNVRAILKKRLSEESRKVARGESILKKPGKVLHVDGDPEYLRICLKYYEELKIDVVGKTLEEREHPVQILSLLQEHRPDILVITGHDSISKGAENYKDINNYRNSKFFVEAVKKARDYEPNMDQLVIFAGACQSNYEALIEAGANFASSPERVMIHALDPVFICEKIAYTSMATILSINEIIENTITGIKGIGGFQTRGKYREGAPSFL</sequence>
<dbReference type="InterPro" id="IPR008764">
    <property type="entry name" value="Peptidase_U57"/>
</dbReference>
<dbReference type="PIRSF" id="PIRSF011575">
    <property type="entry name" value="YabG"/>
    <property type="match status" value="1"/>
</dbReference>
<gene>
    <name evidence="1" type="primary">yabG</name>
    <name evidence="1" type="ORF">GND95_02805</name>
</gene>
<dbReference type="Proteomes" id="UP000483018">
    <property type="component" value="Unassembled WGS sequence"/>
</dbReference>
<dbReference type="EMBL" id="WSLF01000002">
    <property type="protein sequence ID" value="KAE9636074.1"/>
    <property type="molecule type" value="Genomic_DNA"/>
</dbReference>
<accession>A0A7C8HFH8</accession>
<organism evidence="1 2">
    <name type="scientific">Defluviitalea raffinosedens</name>
    <dbReference type="NCBI Taxonomy" id="1450156"/>
    <lineage>
        <taxon>Bacteria</taxon>
        <taxon>Bacillati</taxon>
        <taxon>Bacillota</taxon>
        <taxon>Clostridia</taxon>
        <taxon>Lachnospirales</taxon>
        <taxon>Defluviitaleaceae</taxon>
        <taxon>Defluviitalea</taxon>
    </lineage>
</organism>
<proteinExistence type="predicted"/>